<protein>
    <submittedName>
        <fullName evidence="1">Uncharacterized protein</fullName>
    </submittedName>
</protein>
<dbReference type="AlphaFoldDB" id="A0A0D1L989"/>
<name>A0A0D1L989_BACIU</name>
<reference evidence="1 2" key="1">
    <citation type="submission" date="2014-12" db="EMBL/GenBank/DDBJ databases">
        <title>Comparative genome analysis of Bacillus coagulans HM-08, Clostridium butyricum HM-68, Bacillus subtilis HM-66 and Bacillus licheniformis BL-09.</title>
        <authorList>
            <person name="Zhang H."/>
        </authorList>
    </citation>
    <scope>NUCLEOTIDE SEQUENCE [LARGE SCALE GENOMIC DNA]</scope>
    <source>
        <strain evidence="1 2">HM-66</strain>
    </source>
</reference>
<proteinExistence type="predicted"/>
<organism evidence="1 2">
    <name type="scientific">Bacillus subtilis</name>
    <dbReference type="NCBI Taxonomy" id="1423"/>
    <lineage>
        <taxon>Bacteria</taxon>
        <taxon>Bacillati</taxon>
        <taxon>Bacillota</taxon>
        <taxon>Bacilli</taxon>
        <taxon>Bacillales</taxon>
        <taxon>Bacillaceae</taxon>
        <taxon>Bacillus</taxon>
    </lineage>
</organism>
<dbReference type="EMBL" id="JXBC01000002">
    <property type="protein sequence ID" value="KIU12416.1"/>
    <property type="molecule type" value="Genomic_DNA"/>
</dbReference>
<evidence type="ECO:0000313" key="1">
    <source>
        <dbReference type="EMBL" id="KIU12416.1"/>
    </source>
</evidence>
<comment type="caution">
    <text evidence="1">The sequence shown here is derived from an EMBL/GenBank/DDBJ whole genome shotgun (WGS) entry which is preliminary data.</text>
</comment>
<accession>A0A0D1L989</accession>
<dbReference type="Proteomes" id="UP000032247">
    <property type="component" value="Unassembled WGS sequence"/>
</dbReference>
<gene>
    <name evidence="1" type="ORF">SC09_Contig19orf00891</name>
</gene>
<evidence type="ECO:0000313" key="2">
    <source>
        <dbReference type="Proteomes" id="UP000032247"/>
    </source>
</evidence>
<sequence length="37" mass="4327">MFSSVSIKQTINSYTQIWKNKLLTLLPLLFAQIKNLM</sequence>
<dbReference type="PATRIC" id="fig|1423.173.peg.1298"/>